<dbReference type="Proteomes" id="UP000570493">
    <property type="component" value="Unassembled WGS sequence"/>
</dbReference>
<dbReference type="PANTHER" id="PTHR30481">
    <property type="entry name" value="DNA ADENINE METHYLASE"/>
    <property type="match status" value="1"/>
</dbReference>
<dbReference type="EMBL" id="JABBMT010000007">
    <property type="protein sequence ID" value="NMM40482.1"/>
    <property type="molecule type" value="Genomic_DNA"/>
</dbReference>
<dbReference type="InterPro" id="IPR012327">
    <property type="entry name" value="MeTrfase_D12"/>
</dbReference>
<keyword evidence="5" id="KW-1185">Reference proteome</keyword>
<keyword evidence="2" id="KW-0808">Transferase</keyword>
<dbReference type="GO" id="GO:0032259">
    <property type="term" value="P:methylation"/>
    <property type="evidence" value="ECO:0007669"/>
    <property type="project" value="UniProtKB-KW"/>
</dbReference>
<dbReference type="GO" id="GO:0043565">
    <property type="term" value="F:sequence-specific DNA binding"/>
    <property type="evidence" value="ECO:0007669"/>
    <property type="project" value="TreeGrafter"/>
</dbReference>
<dbReference type="Pfam" id="PF02086">
    <property type="entry name" value="MethyltransfD12"/>
    <property type="match status" value="1"/>
</dbReference>
<dbReference type="SUPFAM" id="SSF53335">
    <property type="entry name" value="S-adenosyl-L-methionine-dependent methyltransferases"/>
    <property type="match status" value="1"/>
</dbReference>
<evidence type="ECO:0000256" key="1">
    <source>
        <dbReference type="ARBA" id="ARBA00022603"/>
    </source>
</evidence>
<keyword evidence="3" id="KW-0949">S-adenosyl-L-methionine</keyword>
<evidence type="ECO:0000313" key="4">
    <source>
        <dbReference type="EMBL" id="NMM40482.1"/>
    </source>
</evidence>
<protein>
    <submittedName>
        <fullName evidence="4">DNA adenine methylase</fullName>
    </submittedName>
</protein>
<dbReference type="GO" id="GO:0009007">
    <property type="term" value="F:site-specific DNA-methyltransferase (adenine-specific) activity"/>
    <property type="evidence" value="ECO:0007669"/>
    <property type="project" value="UniProtKB-EC"/>
</dbReference>
<gene>
    <name evidence="4" type="ORF">HHO47_06380</name>
</gene>
<dbReference type="RefSeq" id="WP_169019542.1">
    <property type="nucleotide sequence ID" value="NZ_JABBMT010000007.1"/>
</dbReference>
<dbReference type="GO" id="GO:0006298">
    <property type="term" value="P:mismatch repair"/>
    <property type="evidence" value="ECO:0007669"/>
    <property type="project" value="TreeGrafter"/>
</dbReference>
<dbReference type="AlphaFoldDB" id="A0A7Y0DRT5"/>
<proteinExistence type="predicted"/>
<dbReference type="Gene3D" id="3.40.50.150">
    <property type="entry name" value="Vaccinia Virus protein VP39"/>
    <property type="match status" value="1"/>
</dbReference>
<comment type="caution">
    <text evidence="4">The sequence shown here is derived from an EMBL/GenBank/DDBJ whole genome shotgun (WGS) entry which is preliminary data.</text>
</comment>
<dbReference type="PANTHER" id="PTHR30481:SF4">
    <property type="entry name" value="SITE-SPECIFIC DNA-METHYLTRANSFERASE (ADENINE-SPECIFIC)"/>
    <property type="match status" value="1"/>
</dbReference>
<dbReference type="GO" id="GO:1904047">
    <property type="term" value="F:S-adenosyl-L-methionine binding"/>
    <property type="evidence" value="ECO:0007669"/>
    <property type="project" value="TreeGrafter"/>
</dbReference>
<accession>A0A7Y0DRT5</accession>
<dbReference type="InterPro" id="IPR029063">
    <property type="entry name" value="SAM-dependent_MTases_sf"/>
</dbReference>
<evidence type="ECO:0000256" key="2">
    <source>
        <dbReference type="ARBA" id="ARBA00022679"/>
    </source>
</evidence>
<evidence type="ECO:0000313" key="5">
    <source>
        <dbReference type="Proteomes" id="UP000570493"/>
    </source>
</evidence>
<sequence length="227" mass="26209">MTNKSEHESYLGAKGGSGVYQAIINVMAPHEFYGELFLGTGVVFKKKAPAKYNVVIDKSQTMLDKFNYVVPENKICGCAIEYLENFKPFCKTQLYLDPPYMPETRTSNARYEHEMTEADHQRLLTAAKQQNPDDVKIIISGYANSLYNEMLKDWWRKDFQAMTRGGVRTETIWLNYQPGDVHYHTYAGDNFTDRQRIQRKAQRWANNYKALPPGERQTIMAALLSIE</sequence>
<keyword evidence="1 4" id="KW-0489">Methyltransferase</keyword>
<organism evidence="4 5">
    <name type="scientific">Pseudoalteromonas arctica</name>
    <dbReference type="NCBI Taxonomy" id="394751"/>
    <lineage>
        <taxon>Bacteria</taxon>
        <taxon>Pseudomonadati</taxon>
        <taxon>Pseudomonadota</taxon>
        <taxon>Gammaproteobacteria</taxon>
        <taxon>Alteromonadales</taxon>
        <taxon>Pseudoalteromonadaceae</taxon>
        <taxon>Pseudoalteromonas</taxon>
    </lineage>
</organism>
<evidence type="ECO:0000256" key="3">
    <source>
        <dbReference type="ARBA" id="ARBA00022691"/>
    </source>
</evidence>
<reference evidence="4" key="1">
    <citation type="submission" date="2020-04" db="EMBL/GenBank/DDBJ databases">
        <title>Genome Sequencing for Pseudoaltermonas arctica.</title>
        <authorList>
            <person name="Elkins N.S."/>
        </authorList>
    </citation>
    <scope>NUCLEOTIDE SEQUENCE [LARGE SCALE GENOMIC DNA]</scope>
    <source>
        <strain evidence="4">NEC-BIFX-2020_0012</strain>
    </source>
</reference>
<dbReference type="GO" id="GO:0009307">
    <property type="term" value="P:DNA restriction-modification system"/>
    <property type="evidence" value="ECO:0007669"/>
    <property type="project" value="InterPro"/>
</dbReference>
<name>A0A7Y0DRT5_9GAMM</name>